<dbReference type="EMBL" id="LXQA010123222">
    <property type="protein sequence ID" value="MCI21089.1"/>
    <property type="molecule type" value="Genomic_DNA"/>
</dbReference>
<protein>
    <submittedName>
        <fullName evidence="1">Uncharacterized protein</fullName>
    </submittedName>
</protein>
<keyword evidence="2" id="KW-1185">Reference proteome</keyword>
<organism evidence="1 2">
    <name type="scientific">Trifolium medium</name>
    <dbReference type="NCBI Taxonomy" id="97028"/>
    <lineage>
        <taxon>Eukaryota</taxon>
        <taxon>Viridiplantae</taxon>
        <taxon>Streptophyta</taxon>
        <taxon>Embryophyta</taxon>
        <taxon>Tracheophyta</taxon>
        <taxon>Spermatophyta</taxon>
        <taxon>Magnoliopsida</taxon>
        <taxon>eudicotyledons</taxon>
        <taxon>Gunneridae</taxon>
        <taxon>Pentapetalae</taxon>
        <taxon>rosids</taxon>
        <taxon>fabids</taxon>
        <taxon>Fabales</taxon>
        <taxon>Fabaceae</taxon>
        <taxon>Papilionoideae</taxon>
        <taxon>50 kb inversion clade</taxon>
        <taxon>NPAAA clade</taxon>
        <taxon>Hologalegina</taxon>
        <taxon>IRL clade</taxon>
        <taxon>Trifolieae</taxon>
        <taxon>Trifolium</taxon>
    </lineage>
</organism>
<evidence type="ECO:0000313" key="2">
    <source>
        <dbReference type="Proteomes" id="UP000265520"/>
    </source>
</evidence>
<evidence type="ECO:0000313" key="1">
    <source>
        <dbReference type="EMBL" id="MCI21089.1"/>
    </source>
</evidence>
<feature type="non-terminal residue" evidence="1">
    <location>
        <position position="26"/>
    </location>
</feature>
<sequence>MVQRLCLMASHTYPPGLAFPTTHHIK</sequence>
<accession>A0A392QB36</accession>
<comment type="caution">
    <text evidence="1">The sequence shown here is derived from an EMBL/GenBank/DDBJ whole genome shotgun (WGS) entry which is preliminary data.</text>
</comment>
<reference evidence="1 2" key="1">
    <citation type="journal article" date="2018" name="Front. Plant Sci.">
        <title>Red Clover (Trifolium pratense) and Zigzag Clover (T. medium) - A Picture of Genomic Similarities and Differences.</title>
        <authorList>
            <person name="Dluhosova J."/>
            <person name="Istvanek J."/>
            <person name="Nedelnik J."/>
            <person name="Repkova J."/>
        </authorList>
    </citation>
    <scope>NUCLEOTIDE SEQUENCE [LARGE SCALE GENOMIC DNA]</scope>
    <source>
        <strain evidence="2">cv. 10/8</strain>
        <tissue evidence="1">Leaf</tissue>
    </source>
</reference>
<name>A0A392QB36_9FABA</name>
<proteinExistence type="predicted"/>
<dbReference type="Proteomes" id="UP000265520">
    <property type="component" value="Unassembled WGS sequence"/>
</dbReference>
<dbReference type="AlphaFoldDB" id="A0A392QB36"/>